<feature type="chain" id="PRO_5037592984" evidence="4">
    <location>
        <begin position="37"/>
        <end position="540"/>
    </location>
</feature>
<feature type="signal peptide" evidence="4">
    <location>
        <begin position="1"/>
        <end position="36"/>
    </location>
</feature>
<dbReference type="RefSeq" id="WP_161141332.1">
    <property type="nucleotide sequence ID" value="NZ_SPKJ01000056.1"/>
</dbReference>
<proteinExistence type="inferred from homology"/>
<keyword evidence="7" id="KW-1185">Reference proteome</keyword>
<dbReference type="Proteomes" id="UP000773614">
    <property type="component" value="Unassembled WGS sequence"/>
</dbReference>
<dbReference type="PANTHER" id="PTHR30290:SF38">
    <property type="entry name" value="D,D-DIPEPTIDE-BINDING PERIPLASMIC PROTEIN DDPA-RELATED"/>
    <property type="match status" value="1"/>
</dbReference>
<dbReference type="InterPro" id="IPR030678">
    <property type="entry name" value="Peptide/Ni-bd"/>
</dbReference>
<dbReference type="AlphaFoldDB" id="A0A964T5N7"/>
<evidence type="ECO:0000256" key="2">
    <source>
        <dbReference type="ARBA" id="ARBA00005695"/>
    </source>
</evidence>
<evidence type="ECO:0000313" key="7">
    <source>
        <dbReference type="Proteomes" id="UP000773614"/>
    </source>
</evidence>
<name>A0A964T5N7_9HYPH</name>
<dbReference type="GO" id="GO:1904680">
    <property type="term" value="F:peptide transmembrane transporter activity"/>
    <property type="evidence" value="ECO:0007669"/>
    <property type="project" value="TreeGrafter"/>
</dbReference>
<comment type="subcellular location">
    <subcellularLocation>
        <location evidence="1">Periplasm</location>
    </subcellularLocation>
</comment>
<dbReference type="Gene3D" id="3.40.190.10">
    <property type="entry name" value="Periplasmic binding protein-like II"/>
    <property type="match status" value="1"/>
</dbReference>
<dbReference type="SUPFAM" id="SSF53850">
    <property type="entry name" value="Periplasmic binding protein-like II"/>
    <property type="match status" value="1"/>
</dbReference>
<dbReference type="Gene3D" id="3.10.105.10">
    <property type="entry name" value="Dipeptide-binding Protein, Domain 3"/>
    <property type="match status" value="1"/>
</dbReference>
<keyword evidence="3 4" id="KW-0732">Signal</keyword>
<dbReference type="PIRSF" id="PIRSF002741">
    <property type="entry name" value="MppA"/>
    <property type="match status" value="1"/>
</dbReference>
<dbReference type="CDD" id="cd08517">
    <property type="entry name" value="PBP2_NikA_DppA_OppA_like_13"/>
    <property type="match status" value="1"/>
</dbReference>
<comment type="similarity">
    <text evidence="2">Belongs to the bacterial solute-binding protein 5 family.</text>
</comment>
<organism evidence="6 7">
    <name type="scientific">Propylenella binzhouense</name>
    <dbReference type="NCBI Taxonomy" id="2555902"/>
    <lineage>
        <taxon>Bacteria</taxon>
        <taxon>Pseudomonadati</taxon>
        <taxon>Pseudomonadota</taxon>
        <taxon>Alphaproteobacteria</taxon>
        <taxon>Hyphomicrobiales</taxon>
        <taxon>Propylenellaceae</taxon>
        <taxon>Propylenella</taxon>
    </lineage>
</organism>
<evidence type="ECO:0000256" key="3">
    <source>
        <dbReference type="ARBA" id="ARBA00022729"/>
    </source>
</evidence>
<dbReference type="Gene3D" id="3.90.76.10">
    <property type="entry name" value="Dipeptide-binding Protein, Domain 1"/>
    <property type="match status" value="1"/>
</dbReference>
<sequence>MKPERQGYRRAFARTLRRSLGVAAVALAVGASPSLAQAPKIKEGGTMVVALPGDPDSLNAGIVTDISTSNLSGQFYSTIVRQDTEGKVQPYLAESWDISEDGKTYTFHLFKTIKWHDGVPFTAEDIAWSLWNINKEFNGPASGLLEAVERIEAVDDHTVVFHLKYAYPPLLRGLTYFNSSTILPKHIFEGSDPRQNPATYKPVGTGPFVFKEYVPGSHVILEKNPDFHLKGQPHLDRLVFQIIPNEAARALALEKGEIDYMPYYAISLSDVERLKDVPSVKITVAPRQIAGEYMGFINTRNGPLSKKEVRQALYYGINREDLLEKAGFGFGRVSTGPISSEQTVFYTDDVPHYPYDPAKAEAMLDAAGYPKGPDGKRFSIRVSYDVKEGPMDDTAKLMRLHLAKIGIDLKIEPLDSNAWREKSFKNWDFDITMGSFSTGPDPAIGTERLYVCRNIAPLFARNASGYCNPKLDEIFAAAAQESDEPKRVELYHQAQKILAEDVPHLWLWDRHYPIAFNAKLTGLPAEPTQYGPYDLVGWTE</sequence>
<dbReference type="GO" id="GO:0030288">
    <property type="term" value="C:outer membrane-bounded periplasmic space"/>
    <property type="evidence" value="ECO:0007669"/>
    <property type="project" value="UniProtKB-ARBA"/>
</dbReference>
<dbReference type="InterPro" id="IPR039424">
    <property type="entry name" value="SBP_5"/>
</dbReference>
<dbReference type="PANTHER" id="PTHR30290">
    <property type="entry name" value="PERIPLASMIC BINDING COMPONENT OF ABC TRANSPORTER"/>
    <property type="match status" value="1"/>
</dbReference>
<dbReference type="EMBL" id="SPKJ01000056">
    <property type="protein sequence ID" value="MYZ48986.1"/>
    <property type="molecule type" value="Genomic_DNA"/>
</dbReference>
<dbReference type="GO" id="GO:0015833">
    <property type="term" value="P:peptide transport"/>
    <property type="evidence" value="ECO:0007669"/>
    <property type="project" value="TreeGrafter"/>
</dbReference>
<gene>
    <name evidence="6" type="ORF">E4O86_14820</name>
</gene>
<comment type="caution">
    <text evidence="6">The sequence shown here is derived from an EMBL/GenBank/DDBJ whole genome shotgun (WGS) entry which is preliminary data.</text>
</comment>
<evidence type="ECO:0000256" key="4">
    <source>
        <dbReference type="SAM" id="SignalP"/>
    </source>
</evidence>
<accession>A0A964T5N7</accession>
<evidence type="ECO:0000313" key="6">
    <source>
        <dbReference type="EMBL" id="MYZ48986.1"/>
    </source>
</evidence>
<dbReference type="OrthoDB" id="9803988at2"/>
<evidence type="ECO:0000256" key="1">
    <source>
        <dbReference type="ARBA" id="ARBA00004418"/>
    </source>
</evidence>
<feature type="domain" description="Solute-binding protein family 5" evidence="5">
    <location>
        <begin position="87"/>
        <end position="450"/>
    </location>
</feature>
<reference evidence="6" key="1">
    <citation type="submission" date="2019-03" db="EMBL/GenBank/DDBJ databases">
        <title>Afifella sp. nov., isolated from activated sludge.</title>
        <authorList>
            <person name="Li Q."/>
            <person name="Liu Y."/>
        </authorList>
    </citation>
    <scope>NUCLEOTIDE SEQUENCE</scope>
    <source>
        <strain evidence="6">L72</strain>
    </source>
</reference>
<protein>
    <submittedName>
        <fullName evidence="6">ABC transporter substrate-binding protein</fullName>
    </submittedName>
</protein>
<dbReference type="Pfam" id="PF00496">
    <property type="entry name" value="SBP_bac_5"/>
    <property type="match status" value="1"/>
</dbReference>
<evidence type="ECO:0000259" key="5">
    <source>
        <dbReference type="Pfam" id="PF00496"/>
    </source>
</evidence>
<dbReference type="GO" id="GO:0043190">
    <property type="term" value="C:ATP-binding cassette (ABC) transporter complex"/>
    <property type="evidence" value="ECO:0007669"/>
    <property type="project" value="InterPro"/>
</dbReference>
<dbReference type="InterPro" id="IPR000914">
    <property type="entry name" value="SBP_5_dom"/>
</dbReference>